<dbReference type="GO" id="GO:0015129">
    <property type="term" value="F:lactate transmembrane transporter activity"/>
    <property type="evidence" value="ECO:0007669"/>
    <property type="project" value="UniProtKB-UniRule"/>
</dbReference>
<dbReference type="GO" id="GO:0015295">
    <property type="term" value="F:solute:proton symporter activity"/>
    <property type="evidence" value="ECO:0007669"/>
    <property type="project" value="TreeGrafter"/>
</dbReference>
<feature type="transmembrane region" description="Helical" evidence="8">
    <location>
        <begin position="56"/>
        <end position="76"/>
    </location>
</feature>
<keyword evidence="7 8" id="KW-0472">Membrane</keyword>
<dbReference type="STRING" id="229205.SAMN05444372_11019"/>
<protein>
    <recommendedName>
        <fullName evidence="8">L-lactate permease</fullName>
    </recommendedName>
</protein>
<dbReference type="AlphaFoldDB" id="A0A1M5MSN1"/>
<feature type="transmembrane region" description="Helical" evidence="8">
    <location>
        <begin position="175"/>
        <end position="194"/>
    </location>
</feature>
<evidence type="ECO:0000256" key="8">
    <source>
        <dbReference type="RuleBase" id="RU365092"/>
    </source>
</evidence>
<feature type="transmembrane region" description="Helical" evidence="8">
    <location>
        <begin position="335"/>
        <end position="353"/>
    </location>
</feature>
<comment type="function">
    <text evidence="8">Uptake of L-lactate across the membrane. Can also transport D-lactate and glycolate.</text>
</comment>
<evidence type="ECO:0000313" key="10">
    <source>
        <dbReference type="Proteomes" id="UP000184020"/>
    </source>
</evidence>
<keyword evidence="6 8" id="KW-1133">Transmembrane helix</keyword>
<evidence type="ECO:0000256" key="2">
    <source>
        <dbReference type="ARBA" id="ARBA00010100"/>
    </source>
</evidence>
<gene>
    <name evidence="9" type="ORF">SAMN05444372_11019</name>
</gene>
<feature type="transmembrane region" description="Helical" evidence="8">
    <location>
        <begin position="410"/>
        <end position="431"/>
    </location>
</feature>
<dbReference type="GO" id="GO:0005886">
    <property type="term" value="C:plasma membrane"/>
    <property type="evidence" value="ECO:0007669"/>
    <property type="project" value="UniProtKB-SubCell"/>
</dbReference>
<comment type="subcellular location">
    <subcellularLocation>
        <location evidence="1 8">Cell membrane</location>
        <topology evidence="1 8">Multi-pass membrane protein</topology>
    </subcellularLocation>
</comment>
<dbReference type="Proteomes" id="UP000184020">
    <property type="component" value="Unassembled WGS sequence"/>
</dbReference>
<feature type="transmembrane region" description="Helical" evidence="8">
    <location>
        <begin position="135"/>
        <end position="155"/>
    </location>
</feature>
<proteinExistence type="inferred from homology"/>
<evidence type="ECO:0000256" key="6">
    <source>
        <dbReference type="ARBA" id="ARBA00022989"/>
    </source>
</evidence>
<evidence type="ECO:0000256" key="5">
    <source>
        <dbReference type="ARBA" id="ARBA00022692"/>
    </source>
</evidence>
<evidence type="ECO:0000313" key="9">
    <source>
        <dbReference type="EMBL" id="SHG80217.1"/>
    </source>
</evidence>
<dbReference type="PANTHER" id="PTHR30003">
    <property type="entry name" value="L-LACTATE PERMEASE"/>
    <property type="match status" value="1"/>
</dbReference>
<keyword evidence="5 8" id="KW-0812">Transmembrane</keyword>
<feature type="transmembrane region" description="Helical" evidence="8">
    <location>
        <begin position="451"/>
        <end position="469"/>
    </location>
</feature>
<feature type="transmembrane region" description="Helical" evidence="8">
    <location>
        <begin position="373"/>
        <end position="398"/>
    </location>
</feature>
<evidence type="ECO:0000256" key="1">
    <source>
        <dbReference type="ARBA" id="ARBA00004651"/>
    </source>
</evidence>
<organism evidence="9 10">
    <name type="scientific">Flavobacterium micromati</name>
    <dbReference type="NCBI Taxonomy" id="229205"/>
    <lineage>
        <taxon>Bacteria</taxon>
        <taxon>Pseudomonadati</taxon>
        <taxon>Bacteroidota</taxon>
        <taxon>Flavobacteriia</taxon>
        <taxon>Flavobacteriales</taxon>
        <taxon>Flavobacteriaceae</taxon>
        <taxon>Flavobacterium</taxon>
    </lineage>
</organism>
<evidence type="ECO:0000256" key="3">
    <source>
        <dbReference type="ARBA" id="ARBA00022448"/>
    </source>
</evidence>
<keyword evidence="3 8" id="KW-0813">Transport</keyword>
<comment type="similarity">
    <text evidence="2 8">Belongs to the lactate permease family.</text>
</comment>
<feature type="transmembrane region" description="Helical" evidence="8">
    <location>
        <begin position="297"/>
        <end position="315"/>
    </location>
</feature>
<evidence type="ECO:0000256" key="7">
    <source>
        <dbReference type="ARBA" id="ARBA00023136"/>
    </source>
</evidence>
<dbReference type="PANTHER" id="PTHR30003:SF0">
    <property type="entry name" value="GLYCOLATE PERMEASE GLCA-RELATED"/>
    <property type="match status" value="1"/>
</dbReference>
<dbReference type="EMBL" id="FQWF01000010">
    <property type="protein sequence ID" value="SHG80217.1"/>
    <property type="molecule type" value="Genomic_DNA"/>
</dbReference>
<keyword evidence="10" id="KW-1185">Reference proteome</keyword>
<dbReference type="OrthoDB" id="9761056at2"/>
<dbReference type="Pfam" id="PF02652">
    <property type="entry name" value="Lactate_perm"/>
    <property type="match status" value="2"/>
</dbReference>
<dbReference type="RefSeq" id="WP_084118331.1">
    <property type="nucleotide sequence ID" value="NZ_FQWF01000010.1"/>
</dbReference>
<dbReference type="InterPro" id="IPR003804">
    <property type="entry name" value="Lactate_perm"/>
</dbReference>
<keyword evidence="4 8" id="KW-1003">Cell membrane</keyword>
<accession>A0A1M5MSN1</accession>
<feature type="transmembrane region" description="Helical" evidence="8">
    <location>
        <begin position="231"/>
        <end position="250"/>
    </location>
</feature>
<sequence>MTSLILLLSFLFLLTGVFIFRKLWLGALGAVIIVLVSKFSFSAASKAVYYELSNAMIIGTELILLIFGAYLFYNILSAYKHFILFTESVSIISSRISLAIILCFFMGSFMEGIAGFGIPALLIAPLMITVGFKPVTAIVLPLAATITAVLFGALGRPLRIGLGINEPDEVVTITIILNAMPALVIPFMLTYLLSKTEQIKINWKKEWKTVLGAGVCFYVPFSLTAMLSLEFPSAIAGIAGLLLFVFVFIPTKEKISGRIWWNTFSPYLFFIVLFLSFRFLAQDTLISFASGIKQVSIYQPGIIFIIASILVLFVLNQGHFAKHFLSLLKVSLLKIWLPAVTILLLISFTQLIAKSFSELVSSLTASMSSWQIMAQPLIGISGSFITGSATMSNLLFAGSLNTTALGQKPLFMSLLHTGGAIGNAISLQNIIMVKSVIPDNISESRILKFNLPIIGIYVVLVLISTLIYVR</sequence>
<reference evidence="10" key="1">
    <citation type="submission" date="2016-11" db="EMBL/GenBank/DDBJ databases">
        <authorList>
            <person name="Varghese N."/>
            <person name="Submissions S."/>
        </authorList>
    </citation>
    <scope>NUCLEOTIDE SEQUENCE [LARGE SCALE GENOMIC DNA]</scope>
    <source>
        <strain evidence="10">DSM 17659</strain>
    </source>
</reference>
<feature type="transmembrane region" description="Helical" evidence="8">
    <location>
        <begin position="96"/>
        <end position="123"/>
    </location>
</feature>
<feature type="transmembrane region" description="Helical" evidence="8">
    <location>
        <begin position="259"/>
        <end position="277"/>
    </location>
</feature>
<evidence type="ECO:0000256" key="4">
    <source>
        <dbReference type="ARBA" id="ARBA00022475"/>
    </source>
</evidence>
<feature type="transmembrane region" description="Helical" evidence="8">
    <location>
        <begin position="29"/>
        <end position="49"/>
    </location>
</feature>
<name>A0A1M5MSN1_9FLAO</name>